<dbReference type="InterPro" id="IPR041522">
    <property type="entry name" value="CdaR_GGDEF"/>
</dbReference>
<dbReference type="AlphaFoldDB" id="A0A2I9E2J4"/>
<feature type="domain" description="CdaR GGDEF-like" evidence="3">
    <location>
        <begin position="126"/>
        <end position="275"/>
    </location>
</feature>
<keyword evidence="5" id="KW-1185">Reference proteome</keyword>
<organism evidence="4 5">
    <name type="scientific">Deinococcus aerius</name>
    <dbReference type="NCBI Taxonomy" id="200253"/>
    <lineage>
        <taxon>Bacteria</taxon>
        <taxon>Thermotogati</taxon>
        <taxon>Deinococcota</taxon>
        <taxon>Deinococci</taxon>
        <taxon>Deinococcales</taxon>
        <taxon>Deinococcaceae</taxon>
        <taxon>Deinococcus</taxon>
    </lineage>
</organism>
<dbReference type="PANTHER" id="PTHR33744">
    <property type="entry name" value="CARBOHYDRATE DIACID REGULATOR"/>
    <property type="match status" value="1"/>
</dbReference>
<dbReference type="EMBL" id="BFAG01000021">
    <property type="protein sequence ID" value="GBF08015.1"/>
    <property type="molecule type" value="Genomic_DNA"/>
</dbReference>
<dbReference type="InterPro" id="IPR042070">
    <property type="entry name" value="PucR_C-HTH_sf"/>
</dbReference>
<accession>A0A2I9E2J4</accession>
<sequence length="386" mass="41716">MPATDLRYERVTQLVSARTAELLAAPTLVVNPEGRVVASSRAEWQGLPLSALEPLDGALPIPFRFGGQESRVLILPDGGEPLSPRLARGVVDLVLGQALVVDRLPGQQELKNTFIHDLLRGLVLDEETLLRQARILGMDLGPPRAVILIDASAYLLGPGQDPDRIQQRAQLVVGSVVNFFRLPNDTICAYIGEGEVAVLKASDTKNLSLWAEDGGGEAPASSSWANLAALKRAGNALLAHLQTDLGTALEMGIGRYHRGPDGLSRSYQDARAALSLGSRLSGERRAHTLDVLGVAAFVGLADEPTKLGLALHLLSPLDREPELLDTLEAFFTEDCHPLAAARRLGLHRNTLNYRLDKITSLTGLNPRTFDQAVQVRLALLIRRLHS</sequence>
<evidence type="ECO:0000256" key="1">
    <source>
        <dbReference type="ARBA" id="ARBA00006754"/>
    </source>
</evidence>
<dbReference type="RefSeq" id="WP_201262799.1">
    <property type="nucleotide sequence ID" value="NZ_BFAG01000021.1"/>
</dbReference>
<evidence type="ECO:0000259" key="2">
    <source>
        <dbReference type="Pfam" id="PF13556"/>
    </source>
</evidence>
<evidence type="ECO:0000259" key="3">
    <source>
        <dbReference type="Pfam" id="PF17853"/>
    </source>
</evidence>
<protein>
    <submittedName>
        <fullName evidence="4">Transcriptional regulator, CdaR</fullName>
    </submittedName>
</protein>
<comment type="similarity">
    <text evidence="1">Belongs to the CdaR family.</text>
</comment>
<comment type="caution">
    <text evidence="4">The sequence shown here is derived from an EMBL/GenBank/DDBJ whole genome shotgun (WGS) entry which is preliminary data.</text>
</comment>
<proteinExistence type="inferred from homology"/>
<dbReference type="Pfam" id="PF13556">
    <property type="entry name" value="HTH_30"/>
    <property type="match status" value="1"/>
</dbReference>
<gene>
    <name evidence="4" type="ORF">DAERI_210011</name>
</gene>
<dbReference type="Pfam" id="PF17853">
    <property type="entry name" value="GGDEF_2"/>
    <property type="match status" value="1"/>
</dbReference>
<name>A0A2I9E2J4_9DEIO</name>
<dbReference type="Proteomes" id="UP000236569">
    <property type="component" value="Unassembled WGS sequence"/>
</dbReference>
<dbReference type="PANTHER" id="PTHR33744:SF15">
    <property type="entry name" value="CARBOHYDRATE DIACID REGULATOR"/>
    <property type="match status" value="1"/>
</dbReference>
<feature type="domain" description="PucR C-terminal helix-turn-helix" evidence="2">
    <location>
        <begin position="323"/>
        <end position="381"/>
    </location>
</feature>
<dbReference type="Gene3D" id="1.10.10.2840">
    <property type="entry name" value="PucR C-terminal helix-turn-helix domain"/>
    <property type="match status" value="1"/>
</dbReference>
<dbReference type="InterPro" id="IPR051448">
    <property type="entry name" value="CdaR-like_regulators"/>
</dbReference>
<evidence type="ECO:0000313" key="5">
    <source>
        <dbReference type="Proteomes" id="UP000236569"/>
    </source>
</evidence>
<reference evidence="5" key="1">
    <citation type="submission" date="2018-01" db="EMBL/GenBank/DDBJ databases">
        <title>Draft Genome Sequence of the Radioresistant Bacterium Deinococcus aerius TR0125, Isolated from the Higher Atmosphere above Japan.</title>
        <authorList>
            <person name="Satoh K."/>
            <person name="Arai H."/>
            <person name="Sanzen T."/>
            <person name="Kawaguchi Y."/>
            <person name="Hayashi H."/>
            <person name="Yokobori S."/>
            <person name="Yamagishi A."/>
            <person name="Oono Y."/>
            <person name="Narumi I."/>
        </authorList>
    </citation>
    <scope>NUCLEOTIDE SEQUENCE [LARGE SCALE GENOMIC DNA]</scope>
    <source>
        <strain evidence="5">TR0125</strain>
    </source>
</reference>
<dbReference type="InterPro" id="IPR025736">
    <property type="entry name" value="PucR_C-HTH_dom"/>
</dbReference>
<evidence type="ECO:0000313" key="4">
    <source>
        <dbReference type="EMBL" id="GBF08015.1"/>
    </source>
</evidence>